<name>A0A165YW45_9AGAM</name>
<sequence length="241" mass="27075">MCADSYTFSDETSRRGKKTLFGASPEQTENTTFITGPCPPSNSSLPYHLPPIAITNYPDEHRPVDQAETTEGDPPLKQLAQTVDSGIIDRIQDLAITHNRTLIEACRYYFFDQVQGQAIGGFGTNIDRESFPSFQTTFGVENDCDADMNIVWGHRALYLMVAFHGSEQYGSLRTDLIKSGLPITLWKVLEGQERALNVRLLMDAENCLRNVSWDSLRDISAIQASYVLLLRDDLFLNRFLG</sequence>
<accession>A0A165YW45</accession>
<protein>
    <submittedName>
        <fullName evidence="1">Uncharacterized protein</fullName>
    </submittedName>
</protein>
<dbReference type="EMBL" id="KV428226">
    <property type="protein sequence ID" value="KZT33671.1"/>
    <property type="molecule type" value="Genomic_DNA"/>
</dbReference>
<gene>
    <name evidence="1" type="ORF">SISSUDRAFT_394372</name>
</gene>
<evidence type="ECO:0000313" key="2">
    <source>
        <dbReference type="Proteomes" id="UP000076798"/>
    </source>
</evidence>
<dbReference type="Proteomes" id="UP000076798">
    <property type="component" value="Unassembled WGS sequence"/>
</dbReference>
<organism evidence="1 2">
    <name type="scientific">Sistotremastrum suecicum HHB10207 ss-3</name>
    <dbReference type="NCBI Taxonomy" id="1314776"/>
    <lineage>
        <taxon>Eukaryota</taxon>
        <taxon>Fungi</taxon>
        <taxon>Dikarya</taxon>
        <taxon>Basidiomycota</taxon>
        <taxon>Agaricomycotina</taxon>
        <taxon>Agaricomycetes</taxon>
        <taxon>Sistotremastrales</taxon>
        <taxon>Sistotremastraceae</taxon>
        <taxon>Sistotremastrum</taxon>
    </lineage>
</organism>
<keyword evidence="2" id="KW-1185">Reference proteome</keyword>
<dbReference type="AlphaFoldDB" id="A0A165YW45"/>
<evidence type="ECO:0000313" key="1">
    <source>
        <dbReference type="EMBL" id="KZT33671.1"/>
    </source>
</evidence>
<proteinExistence type="predicted"/>
<reference evidence="1 2" key="1">
    <citation type="journal article" date="2016" name="Mol. Biol. Evol.">
        <title>Comparative Genomics of Early-Diverging Mushroom-Forming Fungi Provides Insights into the Origins of Lignocellulose Decay Capabilities.</title>
        <authorList>
            <person name="Nagy L.G."/>
            <person name="Riley R."/>
            <person name="Tritt A."/>
            <person name="Adam C."/>
            <person name="Daum C."/>
            <person name="Floudas D."/>
            <person name="Sun H."/>
            <person name="Yadav J.S."/>
            <person name="Pangilinan J."/>
            <person name="Larsson K.H."/>
            <person name="Matsuura K."/>
            <person name="Barry K."/>
            <person name="Labutti K."/>
            <person name="Kuo R."/>
            <person name="Ohm R.A."/>
            <person name="Bhattacharya S.S."/>
            <person name="Shirouzu T."/>
            <person name="Yoshinaga Y."/>
            <person name="Martin F.M."/>
            <person name="Grigoriev I.V."/>
            <person name="Hibbett D.S."/>
        </authorList>
    </citation>
    <scope>NUCLEOTIDE SEQUENCE [LARGE SCALE GENOMIC DNA]</scope>
    <source>
        <strain evidence="1 2">HHB10207 ss-3</strain>
    </source>
</reference>